<keyword evidence="3" id="KW-1185">Reference proteome</keyword>
<dbReference type="EMBL" id="JADGJH010000300">
    <property type="protein sequence ID" value="KAJ3131358.1"/>
    <property type="molecule type" value="Genomic_DNA"/>
</dbReference>
<sequence>MCTSFFSGKPARILVNGGATPSFINRKCASSLSAKPLSGSFAIALGDSSTITGKNWFNQINPDINWPNNIVRFKHCKWTGDNLPALKSPLVQGSYSPDFMRSTQSKILPRSAFPSPSASSSAPAPSPSSTSNKIVHKNKSSTQVLLCYLRSVPLEDQIEANNLQGKNLCAIASSNGKDKAIRKKLAKEHQEIVNTYPKRFQKFKNLPPLRPTDHAILLQPVSIPPKPKSTYPMSEHELKVLREELDLLINNG</sequence>
<accession>A0AAD5T619</accession>
<proteinExistence type="predicted"/>
<feature type="region of interest" description="Disordered" evidence="1">
    <location>
        <begin position="110"/>
        <end position="135"/>
    </location>
</feature>
<protein>
    <submittedName>
        <fullName evidence="2">Uncharacterized protein</fullName>
    </submittedName>
</protein>
<feature type="compositionally biased region" description="Low complexity" evidence="1">
    <location>
        <begin position="111"/>
        <end position="131"/>
    </location>
</feature>
<evidence type="ECO:0000256" key="1">
    <source>
        <dbReference type="SAM" id="MobiDB-lite"/>
    </source>
</evidence>
<name>A0AAD5T619_9FUNG</name>
<organism evidence="2 3">
    <name type="scientific">Physocladia obscura</name>
    <dbReference type="NCBI Taxonomy" id="109957"/>
    <lineage>
        <taxon>Eukaryota</taxon>
        <taxon>Fungi</taxon>
        <taxon>Fungi incertae sedis</taxon>
        <taxon>Chytridiomycota</taxon>
        <taxon>Chytridiomycota incertae sedis</taxon>
        <taxon>Chytridiomycetes</taxon>
        <taxon>Chytridiales</taxon>
        <taxon>Chytriomycetaceae</taxon>
        <taxon>Physocladia</taxon>
    </lineage>
</organism>
<evidence type="ECO:0000313" key="2">
    <source>
        <dbReference type="EMBL" id="KAJ3131358.1"/>
    </source>
</evidence>
<comment type="caution">
    <text evidence="2">The sequence shown here is derived from an EMBL/GenBank/DDBJ whole genome shotgun (WGS) entry which is preliminary data.</text>
</comment>
<dbReference type="Proteomes" id="UP001211907">
    <property type="component" value="Unassembled WGS sequence"/>
</dbReference>
<reference evidence="2" key="1">
    <citation type="submission" date="2020-05" db="EMBL/GenBank/DDBJ databases">
        <title>Phylogenomic resolution of chytrid fungi.</title>
        <authorList>
            <person name="Stajich J.E."/>
            <person name="Amses K."/>
            <person name="Simmons R."/>
            <person name="Seto K."/>
            <person name="Myers J."/>
            <person name="Bonds A."/>
            <person name="Quandt C.A."/>
            <person name="Barry K."/>
            <person name="Liu P."/>
            <person name="Grigoriev I."/>
            <person name="Longcore J.E."/>
            <person name="James T.Y."/>
        </authorList>
    </citation>
    <scope>NUCLEOTIDE SEQUENCE</scope>
    <source>
        <strain evidence="2">JEL0513</strain>
    </source>
</reference>
<evidence type="ECO:0000313" key="3">
    <source>
        <dbReference type="Proteomes" id="UP001211907"/>
    </source>
</evidence>
<gene>
    <name evidence="2" type="ORF">HK100_006479</name>
</gene>
<dbReference type="AlphaFoldDB" id="A0AAD5T619"/>